<comment type="caution">
    <text evidence="2">The sequence shown here is derived from an EMBL/GenBank/DDBJ whole genome shotgun (WGS) entry which is preliminary data.</text>
</comment>
<organism evidence="2 3">
    <name type="scientific">Batillaria attramentaria</name>
    <dbReference type="NCBI Taxonomy" id="370345"/>
    <lineage>
        <taxon>Eukaryota</taxon>
        <taxon>Metazoa</taxon>
        <taxon>Spiralia</taxon>
        <taxon>Lophotrochozoa</taxon>
        <taxon>Mollusca</taxon>
        <taxon>Gastropoda</taxon>
        <taxon>Caenogastropoda</taxon>
        <taxon>Sorbeoconcha</taxon>
        <taxon>Cerithioidea</taxon>
        <taxon>Batillariidae</taxon>
        <taxon>Batillaria</taxon>
    </lineage>
</organism>
<reference evidence="2 3" key="1">
    <citation type="journal article" date="2023" name="Sci. Data">
        <title>Genome assembly of the Korean intertidal mud-creeper Batillaria attramentaria.</title>
        <authorList>
            <person name="Patra A.K."/>
            <person name="Ho P.T."/>
            <person name="Jun S."/>
            <person name="Lee S.J."/>
            <person name="Kim Y."/>
            <person name="Won Y.J."/>
        </authorList>
    </citation>
    <scope>NUCLEOTIDE SEQUENCE [LARGE SCALE GENOMIC DNA]</scope>
    <source>
        <strain evidence="2">Wonlab-2016</strain>
    </source>
</reference>
<protein>
    <submittedName>
        <fullName evidence="2">Uncharacterized protein</fullName>
    </submittedName>
</protein>
<keyword evidence="1" id="KW-0812">Transmembrane</keyword>
<dbReference type="EMBL" id="JACVVK020000255">
    <property type="protein sequence ID" value="KAK7481836.1"/>
    <property type="molecule type" value="Genomic_DNA"/>
</dbReference>
<keyword evidence="1" id="KW-0472">Membrane</keyword>
<sequence length="151" mass="16553">MELFPPSRAENRSDAFSRDHCSNVFVLYPLNFSSYLSFLCVDTVRMCGFASEVIASAACFINLPWPRLVSGSGFLSFVFVFVGPLVLHISDFGRSAKRVLHAHFDPAPLIMNGVAHQVGGAVGGYKSMLVWVYREGMIAMLVSADFQPAVV</sequence>
<keyword evidence="1" id="KW-1133">Transmembrane helix</keyword>
<keyword evidence="3" id="KW-1185">Reference proteome</keyword>
<proteinExistence type="predicted"/>
<feature type="transmembrane region" description="Helical" evidence="1">
    <location>
        <begin position="68"/>
        <end position="89"/>
    </location>
</feature>
<evidence type="ECO:0000313" key="2">
    <source>
        <dbReference type="EMBL" id="KAK7481836.1"/>
    </source>
</evidence>
<dbReference type="AlphaFoldDB" id="A0ABD0K3F0"/>
<evidence type="ECO:0000313" key="3">
    <source>
        <dbReference type="Proteomes" id="UP001519460"/>
    </source>
</evidence>
<name>A0ABD0K3F0_9CAEN</name>
<dbReference type="Proteomes" id="UP001519460">
    <property type="component" value="Unassembled WGS sequence"/>
</dbReference>
<gene>
    <name evidence="2" type="ORF">BaRGS_00026862</name>
</gene>
<accession>A0ABD0K3F0</accession>
<evidence type="ECO:0000256" key="1">
    <source>
        <dbReference type="SAM" id="Phobius"/>
    </source>
</evidence>